<evidence type="ECO:0000256" key="4">
    <source>
        <dbReference type="ARBA" id="ARBA00022917"/>
    </source>
</evidence>
<dbReference type="PANTHER" id="PTHR20982">
    <property type="entry name" value="RIBOSOME RECYCLING FACTOR"/>
    <property type="match status" value="1"/>
</dbReference>
<dbReference type="OrthoDB" id="9804006at2"/>
<dbReference type="Proteomes" id="UP000027987">
    <property type="component" value="Chromosome"/>
</dbReference>
<dbReference type="SUPFAM" id="SSF55194">
    <property type="entry name" value="Ribosome recycling factor, RRF"/>
    <property type="match status" value="1"/>
</dbReference>
<dbReference type="InterPro" id="IPR023584">
    <property type="entry name" value="Ribosome_recyc_fac_dom"/>
</dbReference>
<proteinExistence type="inferred from homology"/>
<dbReference type="NCBIfam" id="TIGR00496">
    <property type="entry name" value="frr"/>
    <property type="match status" value="1"/>
</dbReference>
<dbReference type="PANTHER" id="PTHR20982:SF3">
    <property type="entry name" value="MITOCHONDRIAL RIBOSOME RECYCLING FACTOR PSEUDO 1"/>
    <property type="match status" value="1"/>
</dbReference>
<dbReference type="InterPro" id="IPR002661">
    <property type="entry name" value="Ribosome_recyc_fac"/>
</dbReference>
<dbReference type="Gene3D" id="1.10.132.20">
    <property type="entry name" value="Ribosome-recycling factor"/>
    <property type="match status" value="1"/>
</dbReference>
<evidence type="ECO:0000256" key="3">
    <source>
        <dbReference type="ARBA" id="ARBA00022490"/>
    </source>
</evidence>
<keyword evidence="10" id="KW-1185">Reference proteome</keyword>
<dbReference type="AlphaFoldDB" id="A0A075K5U8"/>
<evidence type="ECO:0000256" key="6">
    <source>
        <dbReference type="HAMAP-Rule" id="MF_00040"/>
    </source>
</evidence>
<evidence type="ECO:0000259" key="8">
    <source>
        <dbReference type="Pfam" id="PF01765"/>
    </source>
</evidence>
<evidence type="ECO:0000313" key="9">
    <source>
        <dbReference type="EMBL" id="AIF49042.1"/>
    </source>
</evidence>
<dbReference type="PATRIC" id="fig|1217721.7.peg.3741"/>
<dbReference type="Pfam" id="PF01765">
    <property type="entry name" value="RRF"/>
    <property type="match status" value="1"/>
</dbReference>
<evidence type="ECO:0000256" key="7">
    <source>
        <dbReference type="SAM" id="Coils"/>
    </source>
</evidence>
<keyword evidence="3 6" id="KW-0963">Cytoplasm</keyword>
<organism evidence="9 10">
    <name type="scientific">Dyella japonica A8</name>
    <dbReference type="NCBI Taxonomy" id="1217721"/>
    <lineage>
        <taxon>Bacteria</taxon>
        <taxon>Pseudomonadati</taxon>
        <taxon>Pseudomonadota</taxon>
        <taxon>Gammaproteobacteria</taxon>
        <taxon>Lysobacterales</taxon>
        <taxon>Rhodanobacteraceae</taxon>
        <taxon>Dyella</taxon>
    </lineage>
</organism>
<sequence>MLNDIKNDAQTRMGKSIDSLRHSLTRLRTGRASTALVDGIKVPYYGSDMPLNQVATVALGDSRSIIITPFEKTLVAPIEKAIMASDIGITPNTAGTTIRLNMPPLTEERRRELAKHVAHEGEDAKIAIRNVRRDAMQQVKDLLKEKLITEDDERRAEDEIQKLTDRFVKDVDAVVKTKEEELMAL</sequence>
<dbReference type="RefSeq" id="WP_019464673.1">
    <property type="nucleotide sequence ID" value="NZ_ALOY01000134.1"/>
</dbReference>
<dbReference type="GO" id="GO:0005829">
    <property type="term" value="C:cytosol"/>
    <property type="evidence" value="ECO:0007669"/>
    <property type="project" value="GOC"/>
</dbReference>
<protein>
    <recommendedName>
        <fullName evidence="6">Ribosome-recycling factor</fullName>
        <shortName evidence="6">RRF</shortName>
    </recommendedName>
    <alternativeName>
        <fullName evidence="6">Ribosome-releasing factor</fullName>
    </alternativeName>
</protein>
<keyword evidence="7" id="KW-0175">Coiled coil</keyword>
<dbReference type="FunFam" id="1.10.132.20:FF:000001">
    <property type="entry name" value="Ribosome-recycling factor"/>
    <property type="match status" value="1"/>
</dbReference>
<dbReference type="EMBL" id="CP008884">
    <property type="protein sequence ID" value="AIF49042.1"/>
    <property type="molecule type" value="Genomic_DNA"/>
</dbReference>
<accession>A0A075K5U8</accession>
<evidence type="ECO:0000256" key="5">
    <source>
        <dbReference type="ARBA" id="ARBA00025050"/>
    </source>
</evidence>
<evidence type="ECO:0000256" key="2">
    <source>
        <dbReference type="ARBA" id="ARBA00005912"/>
    </source>
</evidence>
<dbReference type="STRING" id="1217721.HY57_18215"/>
<comment type="subcellular location">
    <subcellularLocation>
        <location evidence="1 6">Cytoplasm</location>
    </subcellularLocation>
</comment>
<dbReference type="FunFam" id="3.30.1360.40:FF:000001">
    <property type="entry name" value="Ribosome-recycling factor"/>
    <property type="match status" value="1"/>
</dbReference>
<feature type="domain" description="Ribosome recycling factor" evidence="8">
    <location>
        <begin position="20"/>
        <end position="183"/>
    </location>
</feature>
<dbReference type="KEGG" id="dja:HY57_18215"/>
<keyword evidence="4 6" id="KW-0648">Protein biosynthesis</keyword>
<evidence type="ECO:0000313" key="10">
    <source>
        <dbReference type="Proteomes" id="UP000027987"/>
    </source>
</evidence>
<feature type="coiled-coil region" evidence="7">
    <location>
        <begin position="139"/>
        <end position="166"/>
    </location>
</feature>
<dbReference type="Gene3D" id="3.30.1360.40">
    <property type="match status" value="1"/>
</dbReference>
<dbReference type="CDD" id="cd00520">
    <property type="entry name" value="RRF"/>
    <property type="match status" value="1"/>
</dbReference>
<dbReference type="GO" id="GO:0002184">
    <property type="term" value="P:cytoplasmic translational termination"/>
    <property type="evidence" value="ECO:0007669"/>
    <property type="project" value="TreeGrafter"/>
</dbReference>
<evidence type="ECO:0000256" key="1">
    <source>
        <dbReference type="ARBA" id="ARBA00004496"/>
    </source>
</evidence>
<comment type="function">
    <text evidence="5 6">Responsible for the release of ribosomes from messenger RNA at the termination of protein biosynthesis. May increase the efficiency of translation by recycling ribosomes from one round of translation to another.</text>
</comment>
<dbReference type="HOGENOM" id="CLU_073981_2_0_6"/>
<dbReference type="InterPro" id="IPR036191">
    <property type="entry name" value="RRF_sf"/>
</dbReference>
<reference evidence="9 10" key="1">
    <citation type="submission" date="2014-07" db="EMBL/GenBank/DDBJ databases">
        <title>Complete Genome Sequence of Dyella japonica Strain A8 Isolated from Malaysian Tropical Soil.</title>
        <authorList>
            <person name="Hui R.K.H."/>
            <person name="Chen J.-W."/>
            <person name="Chan K.-G."/>
            <person name="Leung F.C.C."/>
        </authorList>
    </citation>
    <scope>NUCLEOTIDE SEQUENCE [LARGE SCALE GENOMIC DNA]</scope>
    <source>
        <strain evidence="9 10">A8</strain>
    </source>
</reference>
<dbReference type="HAMAP" id="MF_00040">
    <property type="entry name" value="RRF"/>
    <property type="match status" value="1"/>
</dbReference>
<name>A0A075K5U8_9GAMM</name>
<gene>
    <name evidence="6 9" type="primary">frr</name>
    <name evidence="9" type="ORF">HY57_18215</name>
</gene>
<dbReference type="GO" id="GO:0043023">
    <property type="term" value="F:ribosomal large subunit binding"/>
    <property type="evidence" value="ECO:0007669"/>
    <property type="project" value="TreeGrafter"/>
</dbReference>
<comment type="similarity">
    <text evidence="2 6">Belongs to the RRF family.</text>
</comment>